<dbReference type="InterPro" id="IPR043502">
    <property type="entry name" value="DNA/RNA_pol_sf"/>
</dbReference>
<dbReference type="InParanoid" id="A0A3Q7EKT8"/>
<sequence length="372" mass="42486">MLNHHTLDEVTCDQVPIPENTPITESTTPPTELNIPVTAPTGPNVSVLTPRRTTRSCHPPSYLKDYNYSLPKLHSSSPINNVVDSQHSLTSFTNHPDHGYVHSDSDYSLFYKKNVHSLVFVAVYVDDSILTGTDIKEIESLKFFLHEKFRIKDLGRLHYFLGLEILYRHDGVLISQRKFTIDLLKEFDSMNYKSTTSPLDPTEKLRLTEGKLLPYLKAAYHILRYLQHDPTLGVFINNRPDITINAYWDSDWASCPDSRKSVSGYLVLMGDSPISWKSKKQPIVSLSSTEAEYRAIRQVVGEVLTLLVSSASIAGFIRIDNYKATKLKIKSRSTNPYVQLDLKMSKISFYLLKNENDKMYLYAPFLLARLLY</sequence>
<protein>
    <recommendedName>
        <fullName evidence="2">Reverse transcriptase Ty1/copia-type domain-containing protein</fullName>
    </recommendedName>
</protein>
<evidence type="ECO:0000313" key="4">
    <source>
        <dbReference type="Proteomes" id="UP000004994"/>
    </source>
</evidence>
<reference evidence="3" key="1">
    <citation type="journal article" date="2012" name="Nature">
        <title>The tomato genome sequence provides insights into fleshy fruit evolution.</title>
        <authorList>
            <consortium name="Tomato Genome Consortium"/>
        </authorList>
    </citation>
    <scope>NUCLEOTIDE SEQUENCE [LARGE SCALE GENOMIC DNA]</scope>
    <source>
        <strain evidence="3">cv. Heinz 1706</strain>
    </source>
</reference>
<reference evidence="3" key="2">
    <citation type="submission" date="2019-01" db="UniProtKB">
        <authorList>
            <consortium name="EnsemblPlants"/>
        </authorList>
    </citation>
    <scope>IDENTIFICATION</scope>
    <source>
        <strain evidence="3">cv. Heinz 1706</strain>
    </source>
</reference>
<dbReference type="OMA" id="ITINAYW"/>
<keyword evidence="4" id="KW-1185">Reference proteome</keyword>
<dbReference type="InterPro" id="IPR013103">
    <property type="entry name" value="RVT_2"/>
</dbReference>
<dbReference type="Gramene" id="Solyc01g090795.1.1">
    <property type="protein sequence ID" value="Solyc01g090795.1.1"/>
    <property type="gene ID" value="Solyc01g090795.1"/>
</dbReference>
<evidence type="ECO:0000256" key="1">
    <source>
        <dbReference type="SAM" id="MobiDB-lite"/>
    </source>
</evidence>
<dbReference type="EnsemblPlants" id="Solyc01g090795.1.1">
    <property type="protein sequence ID" value="Solyc01g090795.1.1"/>
    <property type="gene ID" value="Solyc01g090795.1"/>
</dbReference>
<dbReference type="PANTHER" id="PTHR11439:SF505">
    <property type="entry name" value="REVERSE TRANSCRIPTASE TY1_COPIA-TYPE DOMAIN-CONTAINING PROTEIN"/>
    <property type="match status" value="1"/>
</dbReference>
<evidence type="ECO:0000313" key="3">
    <source>
        <dbReference type="EnsemblPlants" id="Solyc01g090795.1.1"/>
    </source>
</evidence>
<proteinExistence type="predicted"/>
<dbReference type="Pfam" id="PF07727">
    <property type="entry name" value="RVT_2"/>
    <property type="match status" value="1"/>
</dbReference>
<dbReference type="CDD" id="cd09272">
    <property type="entry name" value="RNase_HI_RT_Ty1"/>
    <property type="match status" value="1"/>
</dbReference>
<dbReference type="STRING" id="4081.A0A3Q7EKT8"/>
<dbReference type="SUPFAM" id="SSF56672">
    <property type="entry name" value="DNA/RNA polymerases"/>
    <property type="match status" value="1"/>
</dbReference>
<feature type="domain" description="Reverse transcriptase Ty1/copia-type" evidence="2">
    <location>
        <begin position="97"/>
        <end position="199"/>
    </location>
</feature>
<name>A0A3Q7EKT8_SOLLC</name>
<dbReference type="Proteomes" id="UP000004994">
    <property type="component" value="Chromosome 1"/>
</dbReference>
<dbReference type="PANTHER" id="PTHR11439">
    <property type="entry name" value="GAG-POL-RELATED RETROTRANSPOSON"/>
    <property type="match status" value="1"/>
</dbReference>
<dbReference type="AlphaFoldDB" id="A0A3Q7EKT8"/>
<evidence type="ECO:0000259" key="2">
    <source>
        <dbReference type="Pfam" id="PF07727"/>
    </source>
</evidence>
<organism evidence="3">
    <name type="scientific">Solanum lycopersicum</name>
    <name type="common">Tomato</name>
    <name type="synonym">Lycopersicon esculentum</name>
    <dbReference type="NCBI Taxonomy" id="4081"/>
    <lineage>
        <taxon>Eukaryota</taxon>
        <taxon>Viridiplantae</taxon>
        <taxon>Streptophyta</taxon>
        <taxon>Embryophyta</taxon>
        <taxon>Tracheophyta</taxon>
        <taxon>Spermatophyta</taxon>
        <taxon>Magnoliopsida</taxon>
        <taxon>eudicotyledons</taxon>
        <taxon>Gunneridae</taxon>
        <taxon>Pentapetalae</taxon>
        <taxon>asterids</taxon>
        <taxon>lamiids</taxon>
        <taxon>Solanales</taxon>
        <taxon>Solanaceae</taxon>
        <taxon>Solanoideae</taxon>
        <taxon>Solaneae</taxon>
        <taxon>Solanum</taxon>
        <taxon>Solanum subgen. Lycopersicon</taxon>
    </lineage>
</organism>
<accession>A0A3Q7EKT8</accession>
<feature type="region of interest" description="Disordered" evidence="1">
    <location>
        <begin position="16"/>
        <end position="42"/>
    </location>
</feature>
<feature type="compositionally biased region" description="Low complexity" evidence="1">
    <location>
        <begin position="16"/>
        <end position="32"/>
    </location>
</feature>